<feature type="region of interest" description="Disordered" evidence="2">
    <location>
        <begin position="105"/>
        <end position="127"/>
    </location>
</feature>
<comment type="caution">
    <text evidence="3">The sequence shown here is derived from an EMBL/GenBank/DDBJ whole genome shotgun (WGS) entry which is preliminary data.</text>
</comment>
<evidence type="ECO:0000256" key="2">
    <source>
        <dbReference type="SAM" id="MobiDB-lite"/>
    </source>
</evidence>
<evidence type="ECO:0000313" key="4">
    <source>
        <dbReference type="Proteomes" id="UP001172102"/>
    </source>
</evidence>
<evidence type="ECO:0000256" key="1">
    <source>
        <dbReference type="SAM" id="Coils"/>
    </source>
</evidence>
<organism evidence="3 4">
    <name type="scientific">Lasiosphaeris hirsuta</name>
    <dbReference type="NCBI Taxonomy" id="260670"/>
    <lineage>
        <taxon>Eukaryota</taxon>
        <taxon>Fungi</taxon>
        <taxon>Dikarya</taxon>
        <taxon>Ascomycota</taxon>
        <taxon>Pezizomycotina</taxon>
        <taxon>Sordariomycetes</taxon>
        <taxon>Sordariomycetidae</taxon>
        <taxon>Sordariales</taxon>
        <taxon>Lasiosphaeriaceae</taxon>
        <taxon>Lasiosphaeris</taxon>
    </lineage>
</organism>
<name>A0AA40B8D3_9PEZI</name>
<feature type="coiled-coil region" evidence="1">
    <location>
        <begin position="57"/>
        <end position="87"/>
    </location>
</feature>
<keyword evidence="1" id="KW-0175">Coiled coil</keyword>
<dbReference type="Proteomes" id="UP001172102">
    <property type="component" value="Unassembled WGS sequence"/>
</dbReference>
<evidence type="ECO:0000313" key="3">
    <source>
        <dbReference type="EMBL" id="KAK0729506.1"/>
    </source>
</evidence>
<proteinExistence type="predicted"/>
<accession>A0AA40B8D3</accession>
<dbReference type="AlphaFoldDB" id="A0AA40B8D3"/>
<keyword evidence="4" id="KW-1185">Reference proteome</keyword>
<gene>
    <name evidence="3" type="ORF">B0H67DRAFT_638112</name>
</gene>
<dbReference type="EMBL" id="JAUKUA010000001">
    <property type="protein sequence ID" value="KAK0729506.1"/>
    <property type="molecule type" value="Genomic_DNA"/>
</dbReference>
<protein>
    <submittedName>
        <fullName evidence="3">Uncharacterized protein</fullName>
    </submittedName>
</protein>
<reference evidence="3" key="1">
    <citation type="submission" date="2023-06" db="EMBL/GenBank/DDBJ databases">
        <title>Genome-scale phylogeny and comparative genomics of the fungal order Sordariales.</title>
        <authorList>
            <consortium name="Lawrence Berkeley National Laboratory"/>
            <person name="Hensen N."/>
            <person name="Bonometti L."/>
            <person name="Westerberg I."/>
            <person name="Brannstrom I.O."/>
            <person name="Guillou S."/>
            <person name="Cros-Aarteil S."/>
            <person name="Calhoun S."/>
            <person name="Haridas S."/>
            <person name="Kuo A."/>
            <person name="Mondo S."/>
            <person name="Pangilinan J."/>
            <person name="Riley R."/>
            <person name="Labutti K."/>
            <person name="Andreopoulos B."/>
            <person name="Lipzen A."/>
            <person name="Chen C."/>
            <person name="Yanf M."/>
            <person name="Daum C."/>
            <person name="Ng V."/>
            <person name="Clum A."/>
            <person name="Steindorff A."/>
            <person name="Ohm R."/>
            <person name="Martin F."/>
            <person name="Silar P."/>
            <person name="Natvig D."/>
            <person name="Lalanne C."/>
            <person name="Gautier V."/>
            <person name="Ament-Velasquez S.L."/>
            <person name="Kruys A."/>
            <person name="Hutchinson M.I."/>
            <person name="Powell A.J."/>
            <person name="Barry K."/>
            <person name="Miller A.N."/>
            <person name="Grigoriev I.V."/>
            <person name="Debuchy R."/>
            <person name="Gladieux P."/>
            <person name="Thoren M.H."/>
            <person name="Johannesson H."/>
        </authorList>
    </citation>
    <scope>NUCLEOTIDE SEQUENCE</scope>
    <source>
        <strain evidence="3">SMH4607-1</strain>
    </source>
</reference>
<sequence>MALLKHLLDKATEAHKRFDYQDAPTADQAADMFRRRIKEAEAVILSTCGKTPAEVVVLDVRGDKAQLQRAKEELEKAKEQYPEEARLREEVHKAQEDVFEARAIAIPGDEDSRESSWDTDPWVQAEL</sequence>